<dbReference type="AlphaFoldDB" id="A0A839AIV6"/>
<sequence length="210" mass="22057">MPAQVEPAFASSAPATGFADPVHDAQRAFRAIMTAMSRPGHRQDLDAGALRPPAPLTPVAAAVALTLFDYDTPVWLDQALADTTPVRRFLSFHTGCPITTDPSEAAFALISDPARMSSPADFAQGSLEYPDRSTTLIVMVGEISAGRQVSLSGPGLNAPVSIGIADIPSAIWPQLIANRAHFPCGVDLLFADRGGLAGLPRSTRISLERG</sequence>
<dbReference type="PIRSF" id="PIRSF020680">
    <property type="entry name" value="PhnH"/>
    <property type="match status" value="1"/>
</dbReference>
<name>A0A839AIV6_9HYPH</name>
<gene>
    <name evidence="1" type="primary">phnH</name>
    <name evidence="1" type="ORF">H2509_17660</name>
</gene>
<evidence type="ECO:0000313" key="1">
    <source>
        <dbReference type="EMBL" id="MBA5778958.1"/>
    </source>
</evidence>
<dbReference type="Gene3D" id="3.40.50.11310">
    <property type="entry name" value="Bacterial phosphonate metabolism protein PhnH"/>
    <property type="match status" value="1"/>
</dbReference>
<dbReference type="GO" id="GO:0019634">
    <property type="term" value="P:organic phosphonate metabolic process"/>
    <property type="evidence" value="ECO:0007669"/>
    <property type="project" value="InterPro"/>
</dbReference>
<comment type="caution">
    <text evidence="1">The sequence shown here is derived from an EMBL/GenBank/DDBJ whole genome shotgun (WGS) entry which is preliminary data.</text>
</comment>
<dbReference type="Pfam" id="PF05845">
    <property type="entry name" value="PhnH"/>
    <property type="match status" value="1"/>
</dbReference>
<proteinExistence type="predicted"/>
<accession>A0A839AIV6</accession>
<protein>
    <submittedName>
        <fullName evidence="1">Phosphonate C-P lyase system protein PhnH</fullName>
    </submittedName>
</protein>
<dbReference type="GO" id="GO:0016829">
    <property type="term" value="F:lyase activity"/>
    <property type="evidence" value="ECO:0007669"/>
    <property type="project" value="UniProtKB-KW"/>
</dbReference>
<dbReference type="Proteomes" id="UP000541109">
    <property type="component" value="Unassembled WGS sequence"/>
</dbReference>
<keyword evidence="2" id="KW-1185">Reference proteome</keyword>
<dbReference type="InterPro" id="IPR008772">
    <property type="entry name" value="Phosphonate_metab_PhnH"/>
</dbReference>
<dbReference type="InterPro" id="IPR038058">
    <property type="entry name" value="PhnH-like_sp"/>
</dbReference>
<reference evidence="1 2" key="1">
    <citation type="submission" date="2020-07" db="EMBL/GenBank/DDBJ databases">
        <title>Stappia sp., F7233, whole genome shotgun sequencing project.</title>
        <authorList>
            <person name="Jiang S."/>
            <person name="Liu Z.W."/>
            <person name="Du Z.J."/>
        </authorList>
    </citation>
    <scope>NUCLEOTIDE SEQUENCE [LARGE SCALE GENOMIC DNA]</scope>
    <source>
        <strain evidence="1 2">F7233</strain>
    </source>
</reference>
<organism evidence="1 2">
    <name type="scientific">Stappia albiluteola</name>
    <dbReference type="NCBI Taxonomy" id="2758565"/>
    <lineage>
        <taxon>Bacteria</taxon>
        <taxon>Pseudomonadati</taxon>
        <taxon>Pseudomonadota</taxon>
        <taxon>Alphaproteobacteria</taxon>
        <taxon>Hyphomicrobiales</taxon>
        <taxon>Stappiaceae</taxon>
        <taxon>Stappia</taxon>
    </lineage>
</organism>
<dbReference type="SUPFAM" id="SSF159709">
    <property type="entry name" value="PhnH-like"/>
    <property type="match status" value="1"/>
</dbReference>
<evidence type="ECO:0000313" key="2">
    <source>
        <dbReference type="Proteomes" id="UP000541109"/>
    </source>
</evidence>
<dbReference type="NCBIfam" id="TIGR03292">
    <property type="entry name" value="PhnH_redo"/>
    <property type="match status" value="1"/>
</dbReference>
<keyword evidence="1" id="KW-0456">Lyase</keyword>
<dbReference type="RefSeq" id="WP_182167766.1">
    <property type="nucleotide sequence ID" value="NZ_JACFXV010000064.1"/>
</dbReference>
<dbReference type="EMBL" id="JACFXV010000064">
    <property type="protein sequence ID" value="MBA5778958.1"/>
    <property type="molecule type" value="Genomic_DNA"/>
</dbReference>